<dbReference type="RefSeq" id="WP_381538672.1">
    <property type="nucleotide sequence ID" value="NZ_JBHUGI010000032.1"/>
</dbReference>
<dbReference type="EC" id="3.4.23.-" evidence="2"/>
<reference evidence="3" key="1">
    <citation type="journal article" date="2019" name="Int. J. Syst. Evol. Microbiol.">
        <title>The Global Catalogue of Microorganisms (GCM) 10K type strain sequencing project: providing services to taxonomists for standard genome sequencing and annotation.</title>
        <authorList>
            <consortium name="The Broad Institute Genomics Platform"/>
            <consortium name="The Broad Institute Genome Sequencing Center for Infectious Disease"/>
            <person name="Wu L."/>
            <person name="Ma J."/>
        </authorList>
    </citation>
    <scope>NUCLEOTIDE SEQUENCE [LARGE SCALE GENOMIC DNA]</scope>
    <source>
        <strain evidence="3">CGMCC 4.7177</strain>
    </source>
</reference>
<keyword evidence="3" id="KW-1185">Reference proteome</keyword>
<evidence type="ECO:0000256" key="1">
    <source>
        <dbReference type="SAM" id="Phobius"/>
    </source>
</evidence>
<evidence type="ECO:0000313" key="3">
    <source>
        <dbReference type="Proteomes" id="UP001597218"/>
    </source>
</evidence>
<organism evidence="2 3">
    <name type="scientific">Sporosarcina siberiensis</name>
    <dbReference type="NCBI Taxonomy" id="1365606"/>
    <lineage>
        <taxon>Bacteria</taxon>
        <taxon>Bacillati</taxon>
        <taxon>Bacillota</taxon>
        <taxon>Bacilli</taxon>
        <taxon>Bacillales</taxon>
        <taxon>Caryophanaceae</taxon>
        <taxon>Sporosarcina</taxon>
    </lineage>
</organism>
<feature type="transmembrane region" description="Helical" evidence="1">
    <location>
        <begin position="79"/>
        <end position="97"/>
    </location>
</feature>
<dbReference type="Pfam" id="PF03419">
    <property type="entry name" value="Peptidase_U4"/>
    <property type="match status" value="1"/>
</dbReference>
<name>A0ABW4SHB9_9BACL</name>
<dbReference type="EMBL" id="JBHUGI010000032">
    <property type="protein sequence ID" value="MFD1928953.1"/>
    <property type="molecule type" value="Genomic_DNA"/>
</dbReference>
<accession>A0ABW4SHB9</accession>
<feature type="transmembrane region" description="Helical" evidence="1">
    <location>
        <begin position="5"/>
        <end position="22"/>
    </location>
</feature>
<keyword evidence="2" id="KW-0378">Hydrolase</keyword>
<feature type="transmembrane region" description="Helical" evidence="1">
    <location>
        <begin position="34"/>
        <end position="67"/>
    </location>
</feature>
<comment type="caution">
    <text evidence="2">The sequence shown here is derived from an EMBL/GenBank/DDBJ whole genome shotgun (WGS) entry which is preliminary data.</text>
</comment>
<keyword evidence="1" id="KW-0812">Transmembrane</keyword>
<dbReference type="Proteomes" id="UP001597218">
    <property type="component" value="Unassembled WGS sequence"/>
</dbReference>
<sequence>MYGEVIVGVNMLFNFVILSFANKVGNAGATHRRLLLASFVGALPVTLFPASFIVVLVSFLAMTVCAFGRVYESWKKSAVVVLVGALFAGGMLTAFQYRIHAILGSYTVLLYAVVAYVALYLFKKNWLDVRTVRRLSELTGKSNLKIWGETIRLDIFVDTGNSCTEPLSGAPVHFVSLKAIENTIPDDLKEPLLLWNPSESTSLSEFPSAYQKDMRLVRLQTVEGQSWAIGFKFEKWLVEGDNALHPGYIVLTKSSHHYPTGADAILHVSAMETLNLERGAVHAA</sequence>
<proteinExistence type="predicted"/>
<dbReference type="InterPro" id="IPR005081">
    <property type="entry name" value="SpoIIGA"/>
</dbReference>
<protein>
    <submittedName>
        <fullName evidence="2">Sigma-E processing peptidase SpoIIGA</fullName>
        <ecNumber evidence="2">3.4.23.-</ecNumber>
    </submittedName>
</protein>
<keyword evidence="1" id="KW-0472">Membrane</keyword>
<keyword evidence="1" id="KW-1133">Transmembrane helix</keyword>
<dbReference type="GO" id="GO:0016787">
    <property type="term" value="F:hydrolase activity"/>
    <property type="evidence" value="ECO:0007669"/>
    <property type="project" value="UniProtKB-KW"/>
</dbReference>
<feature type="transmembrane region" description="Helical" evidence="1">
    <location>
        <begin position="103"/>
        <end position="122"/>
    </location>
</feature>
<gene>
    <name evidence="2" type="ORF">ACFSFY_13000</name>
</gene>
<evidence type="ECO:0000313" key="2">
    <source>
        <dbReference type="EMBL" id="MFD1928953.1"/>
    </source>
</evidence>